<proteinExistence type="predicted"/>
<dbReference type="InterPro" id="IPR035093">
    <property type="entry name" value="RelE/ParE_toxin_dom_sf"/>
</dbReference>
<evidence type="ECO:0000313" key="1">
    <source>
        <dbReference type="EMBL" id="OGZ19329.1"/>
    </source>
</evidence>
<protein>
    <submittedName>
        <fullName evidence="1">Uncharacterized protein</fullName>
    </submittedName>
</protein>
<organism evidence="1 2">
    <name type="scientific">Candidatus Nealsonbacteria bacterium RIFCSPHIGHO2_01_FULL_38_55</name>
    <dbReference type="NCBI Taxonomy" id="1801664"/>
    <lineage>
        <taxon>Bacteria</taxon>
        <taxon>Candidatus Nealsoniibacteriota</taxon>
    </lineage>
</organism>
<reference evidence="1 2" key="1">
    <citation type="journal article" date="2016" name="Nat. Commun.">
        <title>Thousands of microbial genomes shed light on interconnected biogeochemical processes in an aquifer system.</title>
        <authorList>
            <person name="Anantharaman K."/>
            <person name="Brown C.T."/>
            <person name="Hug L.A."/>
            <person name="Sharon I."/>
            <person name="Castelle C.J."/>
            <person name="Probst A.J."/>
            <person name="Thomas B.C."/>
            <person name="Singh A."/>
            <person name="Wilkins M.J."/>
            <person name="Karaoz U."/>
            <person name="Brodie E.L."/>
            <person name="Williams K.H."/>
            <person name="Hubbard S.S."/>
            <person name="Banfield J.F."/>
        </authorList>
    </citation>
    <scope>NUCLEOTIDE SEQUENCE [LARGE SCALE GENOMIC DNA]</scope>
</reference>
<accession>A0A1G2E0Y3</accession>
<evidence type="ECO:0000313" key="2">
    <source>
        <dbReference type="Proteomes" id="UP000177360"/>
    </source>
</evidence>
<dbReference type="Proteomes" id="UP000177360">
    <property type="component" value="Unassembled WGS sequence"/>
</dbReference>
<name>A0A1G2E0Y3_9BACT</name>
<dbReference type="EMBL" id="MHLZ01000036">
    <property type="protein sequence ID" value="OGZ19329.1"/>
    <property type="molecule type" value="Genomic_DNA"/>
</dbReference>
<comment type="caution">
    <text evidence="1">The sequence shown here is derived from an EMBL/GenBank/DDBJ whole genome shotgun (WGS) entry which is preliminary data.</text>
</comment>
<dbReference type="SUPFAM" id="SSF143011">
    <property type="entry name" value="RelE-like"/>
    <property type="match status" value="1"/>
</dbReference>
<dbReference type="Gene3D" id="3.30.2310.20">
    <property type="entry name" value="RelE-like"/>
    <property type="match status" value="1"/>
</dbReference>
<gene>
    <name evidence="1" type="ORF">A2626_00970</name>
</gene>
<sequence>MILLIYGNHFLKSAKKLPKNIQEKLKIQLDALSQNTFYPLPHTKPLAHQLVGLYSFRITRD</sequence>
<dbReference type="AlphaFoldDB" id="A0A1G2E0Y3"/>